<dbReference type="STRING" id="1064592.G0VDK7"/>
<dbReference type="GO" id="GO:0046872">
    <property type="term" value="F:metal ion binding"/>
    <property type="evidence" value="ECO:0007669"/>
    <property type="project" value="UniProtKB-KW"/>
</dbReference>
<dbReference type="InterPro" id="IPR000994">
    <property type="entry name" value="Pept_M24"/>
</dbReference>
<dbReference type="InterPro" id="IPR050422">
    <property type="entry name" value="X-Pro_aminopeptidase_P"/>
</dbReference>
<keyword evidence="8" id="KW-0645">Protease</keyword>
<dbReference type="PANTHER" id="PTHR43763:SF6">
    <property type="entry name" value="XAA-PRO AMINOPEPTIDASE 1"/>
    <property type="match status" value="1"/>
</dbReference>
<gene>
    <name evidence="16" type="primary">NCAS0C05790</name>
    <name evidence="16" type="ordered locus">NCAS_0C05790</name>
</gene>
<dbReference type="InterPro" id="IPR036005">
    <property type="entry name" value="Creatinase/aminopeptidase-like"/>
</dbReference>
<evidence type="ECO:0000256" key="7">
    <source>
        <dbReference type="ARBA" id="ARBA00022490"/>
    </source>
</evidence>
<keyword evidence="6" id="KW-0031">Aminopeptidase</keyword>
<dbReference type="EMBL" id="HE576754">
    <property type="protein sequence ID" value="CCC69569.1"/>
    <property type="molecule type" value="Genomic_DNA"/>
</dbReference>
<comment type="subcellular location">
    <subcellularLocation>
        <location evidence="3">Cytoplasm</location>
    </subcellularLocation>
</comment>
<dbReference type="FunFam" id="3.40.350.10:FF:000015">
    <property type="entry name" value="Xaa-Pro aminopeptidase app-1"/>
    <property type="match status" value="1"/>
</dbReference>
<dbReference type="PANTHER" id="PTHR43763">
    <property type="entry name" value="XAA-PRO AMINOPEPTIDASE 1"/>
    <property type="match status" value="1"/>
</dbReference>
<dbReference type="OMA" id="WTDSRYH"/>
<dbReference type="GO" id="GO:0005737">
    <property type="term" value="C:cytoplasm"/>
    <property type="evidence" value="ECO:0007669"/>
    <property type="project" value="UniProtKB-SubCell"/>
</dbReference>
<proteinExistence type="inferred from homology"/>
<evidence type="ECO:0000256" key="9">
    <source>
        <dbReference type="ARBA" id="ARBA00022723"/>
    </source>
</evidence>
<evidence type="ECO:0000256" key="5">
    <source>
        <dbReference type="ARBA" id="ARBA00012574"/>
    </source>
</evidence>
<dbReference type="Pfam" id="PF01321">
    <property type="entry name" value="Creatinase_N"/>
    <property type="match status" value="1"/>
</dbReference>
<dbReference type="AlphaFoldDB" id="G0VDK7"/>
<dbReference type="FunFam" id="3.90.230.10:FF:000007">
    <property type="entry name" value="Xaa-Pro aminopeptidase P"/>
    <property type="match status" value="1"/>
</dbReference>
<dbReference type="KEGG" id="ncs:NCAS_0C05790"/>
<evidence type="ECO:0000256" key="10">
    <source>
        <dbReference type="ARBA" id="ARBA00022801"/>
    </source>
</evidence>
<evidence type="ECO:0000256" key="12">
    <source>
        <dbReference type="RuleBase" id="RU000590"/>
    </source>
</evidence>
<dbReference type="GeneID" id="96903150"/>
<dbReference type="CDD" id="cd01085">
    <property type="entry name" value="APP"/>
    <property type="match status" value="1"/>
</dbReference>
<dbReference type="MEROPS" id="M24.A10"/>
<dbReference type="GO" id="GO:0070006">
    <property type="term" value="F:metalloaminopeptidase activity"/>
    <property type="evidence" value="ECO:0007669"/>
    <property type="project" value="InterPro"/>
</dbReference>
<dbReference type="EC" id="3.4.11.9" evidence="5"/>
<evidence type="ECO:0000313" key="17">
    <source>
        <dbReference type="Proteomes" id="UP000001640"/>
    </source>
</evidence>
<feature type="domain" description="Peptidase M24 C-terminal" evidence="15">
    <location>
        <begin position="661"/>
        <end position="723"/>
    </location>
</feature>
<reference evidence="16 17" key="1">
    <citation type="journal article" date="2011" name="Proc. Natl. Acad. Sci. U.S.A.">
        <title>Evolutionary erosion of yeast sex chromosomes by mating-type switching accidents.</title>
        <authorList>
            <person name="Gordon J.L."/>
            <person name="Armisen D."/>
            <person name="Proux-Wera E."/>
            <person name="Oheigeartaigh S.S."/>
            <person name="Byrne K.P."/>
            <person name="Wolfe K.H."/>
        </authorList>
    </citation>
    <scope>NUCLEOTIDE SEQUENCE [LARGE SCALE GENOMIC DNA]</scope>
    <source>
        <strain evidence="17">ATCC 76901 / BCRC 22586 / CBS 4309 / NBRC 1992 / NRRL Y-12630</strain>
    </source>
</reference>
<evidence type="ECO:0000256" key="11">
    <source>
        <dbReference type="ARBA" id="ARBA00023211"/>
    </source>
</evidence>
<dbReference type="InterPro" id="IPR033740">
    <property type="entry name" value="Pept_M24B"/>
</dbReference>
<dbReference type="InterPro" id="IPR001131">
    <property type="entry name" value="Peptidase_M24B_aminopep-P_CS"/>
</dbReference>
<protein>
    <recommendedName>
        <fullName evidence="5">Xaa-Pro aminopeptidase</fullName>
        <ecNumber evidence="5">3.4.11.9</ecNumber>
    </recommendedName>
</protein>
<dbReference type="Gene3D" id="3.40.350.10">
    <property type="entry name" value="Creatinase/prolidase N-terminal domain"/>
    <property type="match status" value="2"/>
</dbReference>
<dbReference type="InterPro" id="IPR029149">
    <property type="entry name" value="Creatin/AminoP/Spt16_N"/>
</dbReference>
<reference key="2">
    <citation type="submission" date="2011-08" db="EMBL/GenBank/DDBJ databases">
        <title>Genome sequence of Naumovozyma castellii.</title>
        <authorList>
            <person name="Gordon J.L."/>
            <person name="Armisen D."/>
            <person name="Proux-Wera E."/>
            <person name="OhEigeartaigh S.S."/>
            <person name="Byrne K.P."/>
            <person name="Wolfe K.H."/>
        </authorList>
    </citation>
    <scope>NUCLEOTIDE SEQUENCE</scope>
    <source>
        <strain>Type strain:CBS 4309</strain>
    </source>
</reference>
<keyword evidence="7" id="KW-0963">Cytoplasm</keyword>
<comment type="catalytic activity">
    <reaction evidence="1">
        <text>Release of any N-terminal amino acid, including proline, that is linked to proline, even from a dipeptide or tripeptide.</text>
        <dbReference type="EC" id="3.4.11.9"/>
    </reaction>
</comment>
<dbReference type="Pfam" id="PF16188">
    <property type="entry name" value="Peptidase_M24_C"/>
    <property type="match status" value="1"/>
</dbReference>
<evidence type="ECO:0000256" key="2">
    <source>
        <dbReference type="ARBA" id="ARBA00001936"/>
    </source>
</evidence>
<comment type="similarity">
    <text evidence="4 12">Belongs to the peptidase M24B family.</text>
</comment>
<organism evidence="16 17">
    <name type="scientific">Naumovozyma castellii</name>
    <name type="common">Yeast</name>
    <name type="synonym">Saccharomyces castellii</name>
    <dbReference type="NCBI Taxonomy" id="27288"/>
    <lineage>
        <taxon>Eukaryota</taxon>
        <taxon>Fungi</taxon>
        <taxon>Dikarya</taxon>
        <taxon>Ascomycota</taxon>
        <taxon>Saccharomycotina</taxon>
        <taxon>Saccharomycetes</taxon>
        <taxon>Saccharomycetales</taxon>
        <taxon>Saccharomycetaceae</taxon>
        <taxon>Naumovozyma</taxon>
    </lineage>
</organism>
<dbReference type="InterPro" id="IPR032416">
    <property type="entry name" value="Peptidase_M24_C"/>
</dbReference>
<evidence type="ECO:0000256" key="4">
    <source>
        <dbReference type="ARBA" id="ARBA00008766"/>
    </source>
</evidence>
<dbReference type="RefSeq" id="XP_003675933.1">
    <property type="nucleotide sequence ID" value="XM_003675885.1"/>
</dbReference>
<dbReference type="SUPFAM" id="SSF55920">
    <property type="entry name" value="Creatinase/aminopeptidase"/>
    <property type="match status" value="1"/>
</dbReference>
<dbReference type="Pfam" id="PF16189">
    <property type="entry name" value="Creatinase_N_2"/>
    <property type="match status" value="1"/>
</dbReference>
<dbReference type="HOGENOM" id="CLU_011781_2_2_1"/>
<evidence type="ECO:0000259" key="15">
    <source>
        <dbReference type="Pfam" id="PF16188"/>
    </source>
</evidence>
<comment type="cofactor">
    <cofactor evidence="2">
        <name>Mn(2+)</name>
        <dbReference type="ChEBI" id="CHEBI:29035"/>
    </cofactor>
</comment>
<dbReference type="GO" id="GO:0006508">
    <property type="term" value="P:proteolysis"/>
    <property type="evidence" value="ECO:0007669"/>
    <property type="project" value="UniProtKB-KW"/>
</dbReference>
<evidence type="ECO:0000256" key="6">
    <source>
        <dbReference type="ARBA" id="ARBA00022438"/>
    </source>
</evidence>
<evidence type="ECO:0000259" key="14">
    <source>
        <dbReference type="Pfam" id="PF01321"/>
    </source>
</evidence>
<dbReference type="eggNOG" id="KOG2413">
    <property type="taxonomic scope" value="Eukaryota"/>
</dbReference>
<dbReference type="InParanoid" id="G0VDK7"/>
<feature type="domain" description="Creatinase N-terminal" evidence="14">
    <location>
        <begin position="100"/>
        <end position="235"/>
    </location>
</feature>
<dbReference type="Proteomes" id="UP000001640">
    <property type="component" value="Chromosome 3"/>
</dbReference>
<evidence type="ECO:0000256" key="3">
    <source>
        <dbReference type="ARBA" id="ARBA00004496"/>
    </source>
</evidence>
<dbReference type="Gene3D" id="3.90.230.10">
    <property type="entry name" value="Creatinase/methionine aminopeptidase superfamily"/>
    <property type="match status" value="1"/>
</dbReference>
<keyword evidence="17" id="KW-1185">Reference proteome</keyword>
<dbReference type="Pfam" id="PF00557">
    <property type="entry name" value="Peptidase_M24"/>
    <property type="match status" value="1"/>
</dbReference>
<sequence length="723" mass="82819">MSEVTYRVSTQNSIMSKPQASEMKPSISWGNCICLPTLVSRQSRRASTLLKQVQNCRSQQQTSQIRTYSKIKDEPNTTSSLYSSDTLVDVKLSHIDTTRRLEALRKQMELENLCCYIVPSEDEHQSEYVTEADERRKFISGFSGSAGIACITRNPLDAGGEAILSTDGRYFNQAGKELDKNWKLVKQGEAPFTWQEWCVRKAKELSQRANGREMKIGIDPKLIRFDQVIQFNKIIRREVSSSDTKDNVEVELTPVQRNLVDSIWNEFDVKPSRPNNKLLLLPDIFSGEDFISKRTRLLKLIDEKYGTINKKNLILVALDDICWFLNLRGSDIPYNPVFFSYLMVNVNETVLFTDNPFNNNIKDYFSKNNIKVKPYSSIWENLQSVTQQKEQEFLIPETSSWDLVEHVKSSRYRIIASPVELFKSVKNEIEIRNARKAQIKDAVCIIEYFAWLEDQLVTKGKLLNEFDVGEKLRQIRSTTSNFMENSFETISSSGSNASIIHYAPSKKQSSYVDPTKIYLCDTGAQFLEGTTDITRTIHMLNPTEEEIENYTLVLKGNLAVERLVFPEGTTGVGVDTVARQFLWSHGLNYRHGTGHGIGSFLNVHEGPIGIGTRPALNDYALQVGNIISNEPGYYKDGKYGIRIENDVLVKRVDKLDFEGTKFFTFENLTVVPYCRKLINVKMLTEEEKEQINRYNTHIWNTLEALLPHESITLAWLKRETQPL</sequence>
<evidence type="ECO:0000256" key="1">
    <source>
        <dbReference type="ARBA" id="ARBA00001424"/>
    </source>
</evidence>
<keyword evidence="9 12" id="KW-0479">Metal-binding</keyword>
<keyword evidence="11" id="KW-0464">Manganese</keyword>
<dbReference type="InterPro" id="IPR000587">
    <property type="entry name" value="Creatinase_N"/>
</dbReference>
<evidence type="ECO:0000313" key="16">
    <source>
        <dbReference type="EMBL" id="CCC69569.1"/>
    </source>
</evidence>
<evidence type="ECO:0000256" key="8">
    <source>
        <dbReference type="ARBA" id="ARBA00022670"/>
    </source>
</evidence>
<keyword evidence="10" id="KW-0378">Hydrolase</keyword>
<dbReference type="OrthoDB" id="9995434at2759"/>
<accession>G0VDK7</accession>
<evidence type="ECO:0000259" key="13">
    <source>
        <dbReference type="Pfam" id="PF00557"/>
    </source>
</evidence>
<name>G0VDK7_NAUCA</name>
<dbReference type="PROSITE" id="PS00491">
    <property type="entry name" value="PROLINE_PEPTIDASE"/>
    <property type="match status" value="1"/>
</dbReference>
<feature type="domain" description="Peptidase M24" evidence="13">
    <location>
        <begin position="434"/>
        <end position="650"/>
    </location>
</feature>